<gene>
    <name evidence="1" type="ORF">Q5I04_02465</name>
    <name evidence="2" type="ORF">Q5I06_03395</name>
</gene>
<name>A0AA90PRP1_9HELI</name>
<organism evidence="2 3">
    <name type="scientific">Helicobacter cappadocius</name>
    <dbReference type="NCBI Taxonomy" id="3063998"/>
    <lineage>
        <taxon>Bacteria</taxon>
        <taxon>Pseudomonadati</taxon>
        <taxon>Campylobacterota</taxon>
        <taxon>Epsilonproteobacteria</taxon>
        <taxon>Campylobacterales</taxon>
        <taxon>Helicobacteraceae</taxon>
        <taxon>Helicobacter</taxon>
    </lineage>
</organism>
<evidence type="ECO:0000313" key="4">
    <source>
        <dbReference type="Proteomes" id="UP001240777"/>
    </source>
</evidence>
<dbReference type="RefSeq" id="WP_305516630.1">
    <property type="nucleotide sequence ID" value="NZ_JAUPEV010000003.1"/>
</dbReference>
<dbReference type="AlphaFoldDB" id="A0AA90PRP1"/>
<dbReference type="Proteomes" id="UP001177258">
    <property type="component" value="Unassembled WGS sequence"/>
</dbReference>
<sequence length="109" mass="13129">MAKNNRIFALYELDKKICTMIVDIQKISDSFGYEHANLWSGKGEFDEIQELQQEFDVLRHKGKILISELFDFKYQLNKYQANREKTHFNEINRFFGKSEEEIKEEEKNQ</sequence>
<comment type="caution">
    <text evidence="2">The sequence shown here is derived from an EMBL/GenBank/DDBJ whole genome shotgun (WGS) entry which is preliminary data.</text>
</comment>
<dbReference type="EMBL" id="JAUPEV010000003">
    <property type="protein sequence ID" value="MDO7252784.1"/>
    <property type="molecule type" value="Genomic_DNA"/>
</dbReference>
<accession>A0AA90PRP1</accession>
<reference evidence="2 4" key="1">
    <citation type="submission" date="2023-07" db="EMBL/GenBank/DDBJ databases">
        <title>Unpublished Manusciprt.</title>
        <authorList>
            <person name="Aydin F."/>
            <person name="Tarhane S."/>
            <person name="Saticioglu I.B."/>
            <person name="Karakaya E."/>
            <person name="Abay S."/>
            <person name="Guran O."/>
            <person name="Bozkurt E."/>
            <person name="Uzum N."/>
            <person name="Olgun K."/>
            <person name="Jablonski D."/>
        </authorList>
    </citation>
    <scope>NUCLEOTIDE SEQUENCE</scope>
    <source>
        <strain evidence="4">faydin-H75</strain>
        <strain evidence="2">Faydin-H76</strain>
    </source>
</reference>
<keyword evidence="4" id="KW-1185">Reference proteome</keyword>
<reference evidence="1 3" key="3">
    <citation type="journal article" date="2024" name="Syst. Appl. Microbiol.">
        <title>Helicobacter cappadocius sp. nov., from lizards: The first psychrotrophic Helicobacter species.</title>
        <authorList>
            <person name="Aydin F."/>
            <person name="Tarhane S."/>
            <person name="Karakaya E."/>
            <person name="Abay S."/>
            <person name="Kayman T."/>
            <person name="Guran O."/>
            <person name="Bozkurt E."/>
            <person name="Uzum N."/>
            <person name="Avci A."/>
            <person name="Olgun K."/>
            <person name="Jablonski D."/>
            <person name="Guran C."/>
            <person name="Burcin Saticioglu I."/>
        </authorList>
    </citation>
    <scope>NUCLEOTIDE SEQUENCE [LARGE SCALE GENOMIC DNA]</scope>
    <source>
        <strain evidence="1">Faydin-H75</strain>
        <strain evidence="3">faydin-H76</strain>
    </source>
</reference>
<dbReference type="EMBL" id="JAUYZK010000004">
    <property type="protein sequence ID" value="MDP2538827.1"/>
    <property type="molecule type" value="Genomic_DNA"/>
</dbReference>
<evidence type="ECO:0000313" key="3">
    <source>
        <dbReference type="Proteomes" id="UP001177258"/>
    </source>
</evidence>
<proteinExistence type="predicted"/>
<protein>
    <submittedName>
        <fullName evidence="2">Uncharacterized protein</fullName>
    </submittedName>
</protein>
<reference evidence="1" key="2">
    <citation type="submission" date="2023-07" db="EMBL/GenBank/DDBJ databases">
        <authorList>
            <person name="Aydin F."/>
            <person name="Tarhane S."/>
            <person name="Saticioglu I.B."/>
            <person name="Karakaya E."/>
            <person name="Abay S."/>
            <person name="Guran O."/>
            <person name="Bozkurt E."/>
            <person name="Uzum N."/>
            <person name="Olgun K."/>
            <person name="Jablonski D."/>
        </authorList>
    </citation>
    <scope>NUCLEOTIDE SEQUENCE</scope>
    <source>
        <strain evidence="1">Faydin-H75</strain>
    </source>
</reference>
<dbReference type="Proteomes" id="UP001240777">
    <property type="component" value="Unassembled WGS sequence"/>
</dbReference>
<evidence type="ECO:0000313" key="2">
    <source>
        <dbReference type="EMBL" id="MDP2538827.1"/>
    </source>
</evidence>
<evidence type="ECO:0000313" key="1">
    <source>
        <dbReference type="EMBL" id="MDO7252784.1"/>
    </source>
</evidence>